<dbReference type="EMBL" id="JARJLG010000276">
    <property type="protein sequence ID" value="KAJ7720666.1"/>
    <property type="molecule type" value="Genomic_DNA"/>
</dbReference>
<proteinExistence type="predicted"/>
<keyword evidence="3" id="KW-1185">Reference proteome</keyword>
<name>A0AAD7MK95_9AGAR</name>
<dbReference type="Proteomes" id="UP001215280">
    <property type="component" value="Unassembled WGS sequence"/>
</dbReference>
<evidence type="ECO:0000313" key="2">
    <source>
        <dbReference type="EMBL" id="KAJ7720666.1"/>
    </source>
</evidence>
<sequence length="173" mass="19054">MDPPDSSTSSSTHSNPFHFAELYGATFWGGESPPQPQRPSKHEKTPQYPSHEMFWGGEHPPQSQHAHGKAAFPYAQGKATMTNNSPGEHTIAEALWDIESPSQAQRLAQHQQTQSLPPQSTAYASWLAKLTVNEHAGTKCGLCWEPEASPMAMHAEMINVDDETAVQEAQHQE</sequence>
<evidence type="ECO:0000313" key="3">
    <source>
        <dbReference type="Proteomes" id="UP001215280"/>
    </source>
</evidence>
<accession>A0AAD7MK95</accession>
<evidence type="ECO:0000256" key="1">
    <source>
        <dbReference type="SAM" id="MobiDB-lite"/>
    </source>
</evidence>
<feature type="region of interest" description="Disordered" evidence="1">
    <location>
        <begin position="25"/>
        <end position="87"/>
    </location>
</feature>
<reference evidence="2" key="1">
    <citation type="submission" date="2023-03" db="EMBL/GenBank/DDBJ databases">
        <title>Massive genome expansion in bonnet fungi (Mycena s.s.) driven by repeated elements and novel gene families across ecological guilds.</title>
        <authorList>
            <consortium name="Lawrence Berkeley National Laboratory"/>
            <person name="Harder C.B."/>
            <person name="Miyauchi S."/>
            <person name="Viragh M."/>
            <person name="Kuo A."/>
            <person name="Thoen E."/>
            <person name="Andreopoulos B."/>
            <person name="Lu D."/>
            <person name="Skrede I."/>
            <person name="Drula E."/>
            <person name="Henrissat B."/>
            <person name="Morin E."/>
            <person name="Kohler A."/>
            <person name="Barry K."/>
            <person name="LaButti K."/>
            <person name="Morin E."/>
            <person name="Salamov A."/>
            <person name="Lipzen A."/>
            <person name="Mereny Z."/>
            <person name="Hegedus B."/>
            <person name="Baldrian P."/>
            <person name="Stursova M."/>
            <person name="Weitz H."/>
            <person name="Taylor A."/>
            <person name="Grigoriev I.V."/>
            <person name="Nagy L.G."/>
            <person name="Martin F."/>
            <person name="Kauserud H."/>
        </authorList>
    </citation>
    <scope>NUCLEOTIDE SEQUENCE</scope>
    <source>
        <strain evidence="2">CBHHK188m</strain>
    </source>
</reference>
<dbReference type="AlphaFoldDB" id="A0AAD7MK95"/>
<protein>
    <submittedName>
        <fullName evidence="2">Uncharacterized protein</fullName>
    </submittedName>
</protein>
<gene>
    <name evidence="2" type="ORF">DFH07DRAFT_858404</name>
</gene>
<comment type="caution">
    <text evidence="2">The sequence shown here is derived from an EMBL/GenBank/DDBJ whole genome shotgun (WGS) entry which is preliminary data.</text>
</comment>
<organism evidence="2 3">
    <name type="scientific">Mycena maculata</name>
    <dbReference type="NCBI Taxonomy" id="230809"/>
    <lineage>
        <taxon>Eukaryota</taxon>
        <taxon>Fungi</taxon>
        <taxon>Dikarya</taxon>
        <taxon>Basidiomycota</taxon>
        <taxon>Agaricomycotina</taxon>
        <taxon>Agaricomycetes</taxon>
        <taxon>Agaricomycetidae</taxon>
        <taxon>Agaricales</taxon>
        <taxon>Marasmiineae</taxon>
        <taxon>Mycenaceae</taxon>
        <taxon>Mycena</taxon>
    </lineage>
</organism>